<dbReference type="EMBL" id="FPAA01000001">
    <property type="protein sequence ID" value="SFS31595.1"/>
    <property type="molecule type" value="Genomic_DNA"/>
</dbReference>
<sequence length="177" mass="18559">MTIDVETVNPLRIVDRPAVGARARTGAQFAWSAPYQTGTVSESGGALGRGTYHTVYTVNNPMASGVPITIQATPAVAPPPPAARSKIQNRKKLRGITTKRVTTKNQRVVFLRAGQTIAYTVGPDGAIQILPAGGEFAIRQGAFENGTAVVYGPVSAAFGGLPYLKVTATYTRTTGNT</sequence>
<gene>
    <name evidence="1" type="ORF">SAMN05444972_101145</name>
</gene>
<evidence type="ECO:0000313" key="2">
    <source>
        <dbReference type="Proteomes" id="UP000198660"/>
    </source>
</evidence>
<proteinExistence type="predicted"/>
<dbReference type="AlphaFoldDB" id="A0A1I6NUM7"/>
<dbReference type="Proteomes" id="UP000198660">
    <property type="component" value="Unassembled WGS sequence"/>
</dbReference>
<accession>A0A1I6NUM7</accession>
<dbReference type="RefSeq" id="WP_140413509.1">
    <property type="nucleotide sequence ID" value="NZ_FPAA01000001.1"/>
</dbReference>
<protein>
    <submittedName>
        <fullName evidence="1">Uncharacterized protein</fullName>
    </submittedName>
</protein>
<evidence type="ECO:0000313" key="1">
    <source>
        <dbReference type="EMBL" id="SFS31595.1"/>
    </source>
</evidence>
<keyword evidence="2" id="KW-1185">Reference proteome</keyword>
<name>A0A1I6NUM7_9BACL</name>
<organism evidence="1 2">
    <name type="scientific">Marininema halotolerans</name>
    <dbReference type="NCBI Taxonomy" id="1155944"/>
    <lineage>
        <taxon>Bacteria</taxon>
        <taxon>Bacillati</taxon>
        <taxon>Bacillota</taxon>
        <taxon>Bacilli</taxon>
        <taxon>Bacillales</taxon>
        <taxon>Thermoactinomycetaceae</taxon>
        <taxon>Marininema</taxon>
    </lineage>
</organism>
<reference evidence="2" key="1">
    <citation type="submission" date="2016-10" db="EMBL/GenBank/DDBJ databases">
        <authorList>
            <person name="Varghese N."/>
            <person name="Submissions S."/>
        </authorList>
    </citation>
    <scope>NUCLEOTIDE SEQUENCE [LARGE SCALE GENOMIC DNA]</scope>
    <source>
        <strain evidence="2">DSM 45789</strain>
    </source>
</reference>